<name>A0ABT6D4Y1_9LACO</name>
<dbReference type="Proteomes" id="UP001146336">
    <property type="component" value="Unassembled WGS sequence"/>
</dbReference>
<comment type="caution">
    <text evidence="2">The sequence shown here is derived from an EMBL/GenBank/DDBJ whole genome shotgun (WGS) entry which is preliminary data.</text>
</comment>
<dbReference type="InterPro" id="IPR050678">
    <property type="entry name" value="DNA_Partitioning_ATPase"/>
</dbReference>
<accession>A0ABT6D4Y1</accession>
<dbReference type="SUPFAM" id="SSF52540">
    <property type="entry name" value="P-loop containing nucleoside triphosphate hydrolases"/>
    <property type="match status" value="1"/>
</dbReference>
<evidence type="ECO:0000259" key="1">
    <source>
        <dbReference type="Pfam" id="PF13614"/>
    </source>
</evidence>
<dbReference type="InterPro" id="IPR025669">
    <property type="entry name" value="AAA_dom"/>
</dbReference>
<reference evidence="2" key="1">
    <citation type="submission" date="2023-03" db="EMBL/GenBank/DDBJ databases">
        <title>Comparative genomics of Weissella fermenti BK2, and weissella type species.</title>
        <authorList>
            <person name="Lee J.K."/>
            <person name="Baek J.H."/>
            <person name="Kim J.M."/>
            <person name="Choi D.G."/>
            <person name="Jeon C.O."/>
        </authorList>
    </citation>
    <scope>NUCLEOTIDE SEQUENCE</scope>
    <source>
        <strain evidence="2">BK2</strain>
    </source>
</reference>
<gene>
    <name evidence="2" type="ORF">OIT47_009890</name>
</gene>
<sequence>MNLVSIWPKEKQHNVLLVDVDQQLSLSETYGLVDQQQHSSVNMFRNMDVKIHHMSDNLDLIPGSFLLESLDVELMQQDNHLHTLNFWLEDFDSIHNWEQYDYIIFDTHPDFKAVNRAVVMASDVIMMPIEPERFGISARTKLENRIALFKENNRNPLNRNESLVTAELLFFNNKINKRRIHSQKLLADTADDPKVVANVPEREIFKHSIDQSVSLVDMARGQLKDPRMTDLFIQVFGAFDSMQAAIDRTN</sequence>
<organism evidence="2 3">
    <name type="scientific">Weissella fermenti</name>
    <dbReference type="NCBI Taxonomy" id="2987699"/>
    <lineage>
        <taxon>Bacteria</taxon>
        <taxon>Bacillati</taxon>
        <taxon>Bacillota</taxon>
        <taxon>Bacilli</taxon>
        <taxon>Lactobacillales</taxon>
        <taxon>Lactobacillaceae</taxon>
        <taxon>Weissella</taxon>
    </lineage>
</organism>
<proteinExistence type="predicted"/>
<keyword evidence="3" id="KW-1185">Reference proteome</keyword>
<evidence type="ECO:0000313" key="3">
    <source>
        <dbReference type="Proteomes" id="UP001146336"/>
    </source>
</evidence>
<feature type="domain" description="AAA" evidence="1">
    <location>
        <begin position="10"/>
        <end position="156"/>
    </location>
</feature>
<dbReference type="PANTHER" id="PTHR13696">
    <property type="entry name" value="P-LOOP CONTAINING NUCLEOSIDE TRIPHOSPHATE HYDROLASE"/>
    <property type="match status" value="1"/>
</dbReference>
<protein>
    <submittedName>
        <fullName evidence="2">ParA family protein</fullName>
    </submittedName>
</protein>
<dbReference type="Gene3D" id="3.40.50.300">
    <property type="entry name" value="P-loop containing nucleotide triphosphate hydrolases"/>
    <property type="match status" value="1"/>
</dbReference>
<dbReference type="Pfam" id="PF13614">
    <property type="entry name" value="AAA_31"/>
    <property type="match status" value="1"/>
</dbReference>
<dbReference type="PANTHER" id="PTHR13696:SF99">
    <property type="entry name" value="COBYRINIC ACID AC-DIAMIDE SYNTHASE"/>
    <property type="match status" value="1"/>
</dbReference>
<dbReference type="CDD" id="cd02042">
    <property type="entry name" value="ParAB_family"/>
    <property type="match status" value="1"/>
</dbReference>
<dbReference type="InterPro" id="IPR027417">
    <property type="entry name" value="P-loop_NTPase"/>
</dbReference>
<dbReference type="RefSeq" id="WP_277426394.1">
    <property type="nucleotide sequence ID" value="NZ_JAOZFC020000003.1"/>
</dbReference>
<dbReference type="EMBL" id="JAOZFC020000003">
    <property type="protein sequence ID" value="MDF9300577.1"/>
    <property type="molecule type" value="Genomic_DNA"/>
</dbReference>
<evidence type="ECO:0000313" key="2">
    <source>
        <dbReference type="EMBL" id="MDF9300577.1"/>
    </source>
</evidence>